<evidence type="ECO:0000313" key="1">
    <source>
        <dbReference type="EMBL" id="CAB4283872.1"/>
    </source>
</evidence>
<gene>
    <name evidence="1" type="ORF">CURHAP_LOCUS39140</name>
</gene>
<dbReference type="Proteomes" id="UP000507222">
    <property type="component" value="Unassembled WGS sequence"/>
</dbReference>
<proteinExistence type="predicted"/>
<dbReference type="AlphaFoldDB" id="A0A6J5V6M7"/>
<sequence>MQHLMGIEGVIVNLVQEITEAVSDMIKPTIAEDVREGGHKNLLEGDRKMQMQVKSKLEFSKRELYFLLKLIPDLIQL</sequence>
<evidence type="ECO:0000313" key="2">
    <source>
        <dbReference type="Proteomes" id="UP000507222"/>
    </source>
</evidence>
<dbReference type="EMBL" id="CAEKDK010000006">
    <property type="protein sequence ID" value="CAB4283872.1"/>
    <property type="molecule type" value="Genomic_DNA"/>
</dbReference>
<reference evidence="1 2" key="1">
    <citation type="submission" date="2020-05" db="EMBL/GenBank/DDBJ databases">
        <authorList>
            <person name="Campoy J."/>
            <person name="Schneeberger K."/>
            <person name="Spophaly S."/>
        </authorList>
    </citation>
    <scope>NUCLEOTIDE SEQUENCE [LARGE SCALE GENOMIC DNA]</scope>
    <source>
        <strain evidence="1">PruArmRojPasFocal</strain>
    </source>
</reference>
<organism evidence="1 2">
    <name type="scientific">Prunus armeniaca</name>
    <name type="common">Apricot</name>
    <name type="synonym">Armeniaca vulgaris</name>
    <dbReference type="NCBI Taxonomy" id="36596"/>
    <lineage>
        <taxon>Eukaryota</taxon>
        <taxon>Viridiplantae</taxon>
        <taxon>Streptophyta</taxon>
        <taxon>Embryophyta</taxon>
        <taxon>Tracheophyta</taxon>
        <taxon>Spermatophyta</taxon>
        <taxon>Magnoliopsida</taxon>
        <taxon>eudicotyledons</taxon>
        <taxon>Gunneridae</taxon>
        <taxon>Pentapetalae</taxon>
        <taxon>rosids</taxon>
        <taxon>fabids</taxon>
        <taxon>Rosales</taxon>
        <taxon>Rosaceae</taxon>
        <taxon>Amygdaloideae</taxon>
        <taxon>Amygdaleae</taxon>
        <taxon>Prunus</taxon>
    </lineage>
</organism>
<name>A0A6J5V6M7_PRUAR</name>
<protein>
    <submittedName>
        <fullName evidence="1">Uncharacterized protein</fullName>
    </submittedName>
</protein>
<accession>A0A6J5V6M7</accession>